<dbReference type="EMBL" id="WNYA01013672">
    <property type="protein sequence ID" value="KAG8539659.1"/>
    <property type="molecule type" value="Genomic_DNA"/>
</dbReference>
<keyword evidence="2" id="KW-0677">Repeat</keyword>
<dbReference type="Pfam" id="PF13855">
    <property type="entry name" value="LRR_8"/>
    <property type="match status" value="1"/>
</dbReference>
<dbReference type="AlphaFoldDB" id="A0AAV6YQJ5"/>
<dbReference type="GO" id="GO:0005737">
    <property type="term" value="C:cytoplasm"/>
    <property type="evidence" value="ECO:0007669"/>
    <property type="project" value="TreeGrafter"/>
</dbReference>
<dbReference type="PANTHER" id="PTHR48051">
    <property type="match status" value="1"/>
</dbReference>
<dbReference type="SUPFAM" id="SSF52058">
    <property type="entry name" value="L domain-like"/>
    <property type="match status" value="1"/>
</dbReference>
<dbReference type="InterPro" id="IPR001611">
    <property type="entry name" value="Leu-rich_rpt"/>
</dbReference>
<dbReference type="Proteomes" id="UP000824782">
    <property type="component" value="Unassembled WGS sequence"/>
</dbReference>
<protein>
    <submittedName>
        <fullName evidence="3">Uncharacterized protein</fullName>
    </submittedName>
</protein>
<sequence>MDPTWSSRSISPLRHGWKMLVENSSSGKVHKKIKVEGKELSCPPLEVFTLDDMKILKMSPERESCLTYQMNFVPRQIGCLRNLTTLYLDTNNLEQVPPEVGTLRCLQRLTLSNNLLRCLPPELAKLQNLQSVHLANNNFETFPTVLCQLLNLTFLDLSDNEIESIPRSIQQLRKLNTFLLVLNLLTHLPEEFCCLKKLSCLWLGSNRLQKLPARFGDLAMLDWGSNYCSYNIEGNPLHCPPLEVCNKGPKEINGYFECCKLYDVPQ</sequence>
<organism evidence="3 4">
    <name type="scientific">Engystomops pustulosus</name>
    <name type="common">Tungara frog</name>
    <name type="synonym">Physalaemus pustulosus</name>
    <dbReference type="NCBI Taxonomy" id="76066"/>
    <lineage>
        <taxon>Eukaryota</taxon>
        <taxon>Metazoa</taxon>
        <taxon>Chordata</taxon>
        <taxon>Craniata</taxon>
        <taxon>Vertebrata</taxon>
        <taxon>Euteleostomi</taxon>
        <taxon>Amphibia</taxon>
        <taxon>Batrachia</taxon>
        <taxon>Anura</taxon>
        <taxon>Neobatrachia</taxon>
        <taxon>Hyloidea</taxon>
        <taxon>Leptodactylidae</taxon>
        <taxon>Leiuperinae</taxon>
        <taxon>Engystomops</taxon>
    </lineage>
</organism>
<name>A0AAV6YQJ5_ENGPU</name>
<evidence type="ECO:0000313" key="4">
    <source>
        <dbReference type="Proteomes" id="UP000824782"/>
    </source>
</evidence>
<evidence type="ECO:0000256" key="2">
    <source>
        <dbReference type="ARBA" id="ARBA00022737"/>
    </source>
</evidence>
<dbReference type="PANTHER" id="PTHR48051:SF55">
    <property type="entry name" value="MALIGNANT FIBROUS HISTIOCYTOMA-AMPLIFIED SEQUENCE 1 HOMOLOG"/>
    <property type="match status" value="1"/>
</dbReference>
<reference evidence="3" key="1">
    <citation type="thesis" date="2020" institute="ProQuest LLC" country="789 East Eisenhower Parkway, Ann Arbor, MI, USA">
        <title>Comparative Genomics and Chromosome Evolution.</title>
        <authorList>
            <person name="Mudd A.B."/>
        </authorList>
    </citation>
    <scope>NUCLEOTIDE SEQUENCE</scope>
    <source>
        <strain evidence="3">237g6f4</strain>
        <tissue evidence="3">Blood</tissue>
    </source>
</reference>
<dbReference type="InterPro" id="IPR032675">
    <property type="entry name" value="LRR_dom_sf"/>
</dbReference>
<evidence type="ECO:0000256" key="1">
    <source>
        <dbReference type="ARBA" id="ARBA00022614"/>
    </source>
</evidence>
<dbReference type="Pfam" id="PF00560">
    <property type="entry name" value="LRR_1"/>
    <property type="match status" value="1"/>
</dbReference>
<keyword evidence="4" id="KW-1185">Reference proteome</keyword>
<keyword evidence="1" id="KW-0433">Leucine-rich repeat</keyword>
<comment type="caution">
    <text evidence="3">The sequence shown here is derived from an EMBL/GenBank/DDBJ whole genome shotgun (WGS) entry which is preliminary data.</text>
</comment>
<evidence type="ECO:0000313" key="3">
    <source>
        <dbReference type="EMBL" id="KAG8539659.1"/>
    </source>
</evidence>
<accession>A0AAV6YQJ5</accession>
<proteinExistence type="predicted"/>
<dbReference type="PROSITE" id="PS51450">
    <property type="entry name" value="LRR"/>
    <property type="match status" value="1"/>
</dbReference>
<dbReference type="SMART" id="SM00369">
    <property type="entry name" value="LRR_TYP"/>
    <property type="match status" value="6"/>
</dbReference>
<dbReference type="InterPro" id="IPR003591">
    <property type="entry name" value="Leu-rich_rpt_typical-subtyp"/>
</dbReference>
<dbReference type="InterPro" id="IPR050216">
    <property type="entry name" value="LRR_domain-containing"/>
</dbReference>
<gene>
    <name evidence="3" type="ORF">GDO81_020573</name>
</gene>
<dbReference type="Gene3D" id="3.80.10.10">
    <property type="entry name" value="Ribonuclease Inhibitor"/>
    <property type="match status" value="1"/>
</dbReference>